<protein>
    <submittedName>
        <fullName evidence="2">Peptidoglycan-binding protein</fullName>
    </submittedName>
</protein>
<dbReference type="Proteomes" id="UP000034410">
    <property type="component" value="Chromosome"/>
</dbReference>
<name>A0A0F7JZ70_9GAMM</name>
<proteinExistence type="predicted"/>
<dbReference type="EMBL" id="CP011412">
    <property type="protein sequence ID" value="AKH21032.1"/>
    <property type="molecule type" value="Genomic_DNA"/>
</dbReference>
<sequence>MDIVSLVRDTRIQRILSHPEDDSSIWQRALQRLLAADIELTRQSAGESAIAALQRLMIFLGYSTAASGAFLIDGDFGRGTNRGVAQFKYDHGLGGKPDRERLCYPCRWNNARRLIDSIPETSLDQATLQAMLQTAYQRCEQNQVMCGDVELAIFHLNALHKHRFLDCRAILERYGDAALTAARAQQQKGIQIRPEWILSIIRQETAGIIRPRFEQHYLSRLNQRHPDSDLEELRMQSMSLGLGQIMGCNYDAVGAPDARALFSAPVDEQVAFVARFLKPRQAETGKGQPDEADFHRVARFYNGPKYAAHHYHERLARWFREFRLLLG</sequence>
<accession>A0A0F7JZ70</accession>
<dbReference type="OrthoDB" id="1523598at2"/>
<evidence type="ECO:0000259" key="1">
    <source>
        <dbReference type="Pfam" id="PF11860"/>
    </source>
</evidence>
<dbReference type="KEGG" id="seds:AAY24_12475"/>
<dbReference type="PATRIC" id="fig|1543721.4.peg.2580"/>
<keyword evidence="3" id="KW-1185">Reference proteome</keyword>
<dbReference type="AlphaFoldDB" id="A0A0F7JZ70"/>
<evidence type="ECO:0000313" key="2">
    <source>
        <dbReference type="EMBL" id="AKH21032.1"/>
    </source>
</evidence>
<organism evidence="2 3">
    <name type="scientific">Sedimenticola thiotaurini</name>
    <dbReference type="NCBI Taxonomy" id="1543721"/>
    <lineage>
        <taxon>Bacteria</taxon>
        <taxon>Pseudomonadati</taxon>
        <taxon>Pseudomonadota</taxon>
        <taxon>Gammaproteobacteria</taxon>
        <taxon>Chromatiales</taxon>
        <taxon>Sedimenticolaceae</taxon>
        <taxon>Sedimenticola</taxon>
    </lineage>
</organism>
<dbReference type="RefSeq" id="WP_046859961.1">
    <property type="nucleotide sequence ID" value="NZ_CP011412.1"/>
</dbReference>
<dbReference type="InterPro" id="IPR024408">
    <property type="entry name" value="Muramidase"/>
</dbReference>
<dbReference type="Pfam" id="PF11860">
    <property type="entry name" value="Muramidase"/>
    <property type="match status" value="1"/>
</dbReference>
<evidence type="ECO:0000313" key="3">
    <source>
        <dbReference type="Proteomes" id="UP000034410"/>
    </source>
</evidence>
<gene>
    <name evidence="2" type="ORF">AAY24_12475</name>
</gene>
<reference evidence="2 3" key="1">
    <citation type="journal article" date="2015" name="Genome Announc.">
        <title>Complete Genome Sequence of Sedimenticola thiotaurini Strain SIP-G1, a Polyphosphate- and Polyhydroxyalkanoate-Accumulating Sulfur-Oxidizing Gammaproteobacterium Isolated from Salt Marsh Sediments.</title>
        <authorList>
            <person name="Flood B.E."/>
            <person name="Jones D.S."/>
            <person name="Bailey J.V."/>
        </authorList>
    </citation>
    <scope>NUCLEOTIDE SEQUENCE [LARGE SCALE GENOMIC DNA]</scope>
    <source>
        <strain evidence="2 3">SIP-G1</strain>
    </source>
</reference>
<feature type="domain" description="N-acetylmuramidase" evidence="1">
    <location>
        <begin position="235"/>
        <end position="322"/>
    </location>
</feature>